<protein>
    <submittedName>
        <fullName evidence="1">Uncharacterized protein</fullName>
    </submittedName>
</protein>
<dbReference type="EMBL" id="GBXM01049395">
    <property type="protein sequence ID" value="JAH59182.1"/>
    <property type="molecule type" value="Transcribed_RNA"/>
</dbReference>
<accession>A0A0E9UFU8</accession>
<evidence type="ECO:0000313" key="1">
    <source>
        <dbReference type="EMBL" id="JAH64729.1"/>
    </source>
</evidence>
<dbReference type="EMBL" id="GBXM01043848">
    <property type="protein sequence ID" value="JAH64729.1"/>
    <property type="molecule type" value="Transcribed_RNA"/>
</dbReference>
<proteinExistence type="predicted"/>
<reference evidence="1" key="2">
    <citation type="journal article" date="2015" name="Fish Shellfish Immunol.">
        <title>Early steps in the European eel (Anguilla anguilla)-Vibrio vulnificus interaction in the gills: Role of the RtxA13 toxin.</title>
        <authorList>
            <person name="Callol A."/>
            <person name="Pajuelo D."/>
            <person name="Ebbesson L."/>
            <person name="Teles M."/>
            <person name="MacKenzie S."/>
            <person name="Amaro C."/>
        </authorList>
    </citation>
    <scope>NUCLEOTIDE SEQUENCE</scope>
</reference>
<organism evidence="1">
    <name type="scientific">Anguilla anguilla</name>
    <name type="common">European freshwater eel</name>
    <name type="synonym">Muraena anguilla</name>
    <dbReference type="NCBI Taxonomy" id="7936"/>
    <lineage>
        <taxon>Eukaryota</taxon>
        <taxon>Metazoa</taxon>
        <taxon>Chordata</taxon>
        <taxon>Craniata</taxon>
        <taxon>Vertebrata</taxon>
        <taxon>Euteleostomi</taxon>
        <taxon>Actinopterygii</taxon>
        <taxon>Neopterygii</taxon>
        <taxon>Teleostei</taxon>
        <taxon>Anguilliformes</taxon>
        <taxon>Anguillidae</taxon>
        <taxon>Anguilla</taxon>
    </lineage>
</organism>
<reference evidence="1" key="1">
    <citation type="submission" date="2014-11" db="EMBL/GenBank/DDBJ databases">
        <authorList>
            <person name="Amaro Gonzalez C."/>
        </authorList>
    </citation>
    <scope>NUCLEOTIDE SEQUENCE</scope>
</reference>
<dbReference type="AlphaFoldDB" id="A0A0E9UFU8"/>
<sequence length="22" mass="2559">MQNSDWLRARNCKPIKSPVTLT</sequence>
<name>A0A0E9UFU8_ANGAN</name>